<feature type="domain" description="HTH tetR-type" evidence="3">
    <location>
        <begin position="24"/>
        <end position="84"/>
    </location>
</feature>
<sequence length="212" mass="22875">MVRMMAVIPEAQATAPNRSPARSTGARERIMATARRLFYTRGINATGIDLVIAEVGVAKGSMYHHFGNKQALVVAYLQQEEATWKAASETRDDPRASATERLRVFFDGISVDVLAGTFHGCPFMNAAIERPDDLGVGQVIAHYREALASHIAHLLGEDGSSTAVDKVMVLYDGAKTSAKMTRDPALVELAADMACEVVHGHGSTRRPIARKG</sequence>
<dbReference type="Proteomes" id="UP000285376">
    <property type="component" value="Unassembled WGS sequence"/>
</dbReference>
<evidence type="ECO:0000313" key="4">
    <source>
        <dbReference type="EMBL" id="RHW41854.1"/>
    </source>
</evidence>
<keyword evidence="1 2" id="KW-0238">DNA-binding</keyword>
<dbReference type="EMBL" id="QWLM01000037">
    <property type="protein sequence ID" value="RHW41854.1"/>
    <property type="molecule type" value="Genomic_DNA"/>
</dbReference>
<proteinExistence type="predicted"/>
<dbReference type="InterPro" id="IPR036271">
    <property type="entry name" value="Tet_transcr_reg_TetR-rel_C_sf"/>
</dbReference>
<dbReference type="InterPro" id="IPR050109">
    <property type="entry name" value="HTH-type_TetR-like_transc_reg"/>
</dbReference>
<dbReference type="PANTHER" id="PTHR30055:SF200">
    <property type="entry name" value="HTH-TYPE TRANSCRIPTIONAL REPRESSOR BDCR"/>
    <property type="match status" value="1"/>
</dbReference>
<dbReference type="InterPro" id="IPR009057">
    <property type="entry name" value="Homeodomain-like_sf"/>
</dbReference>
<gene>
    <name evidence="4" type="ORF">D1832_14935</name>
</gene>
<dbReference type="PANTHER" id="PTHR30055">
    <property type="entry name" value="HTH-TYPE TRANSCRIPTIONAL REGULATOR RUTR"/>
    <property type="match status" value="1"/>
</dbReference>
<accession>A0A417YWZ8</accession>
<dbReference type="PROSITE" id="PS50977">
    <property type="entry name" value="HTH_TETR_2"/>
    <property type="match status" value="1"/>
</dbReference>
<reference evidence="4 5" key="1">
    <citation type="submission" date="2018-08" db="EMBL/GenBank/DDBJ databases">
        <title>Whole genome sequence analysis of Dermacoccus abyssi bacteria isolated from Deep Mariana trench Micromonospora spp reveals genes involved in the environmental adaptation and production of secondary metabolites.</title>
        <authorList>
            <person name="Abdel-Mageed W.M."/>
            <person name="Lehri B."/>
            <person name="Nouioui I."/>
            <person name="Goodfellow I."/>
            <person name="Jaspars M."/>
            <person name="Karlyshev A."/>
        </authorList>
    </citation>
    <scope>NUCLEOTIDE SEQUENCE [LARGE SCALE GENOMIC DNA]</scope>
    <source>
        <strain evidence="4 5">MT1.1</strain>
    </source>
</reference>
<protein>
    <submittedName>
        <fullName evidence="4">TetR/AcrR family transcriptional regulator</fullName>
    </submittedName>
</protein>
<dbReference type="Gene3D" id="1.10.357.10">
    <property type="entry name" value="Tetracycline Repressor, domain 2"/>
    <property type="match status" value="1"/>
</dbReference>
<dbReference type="SUPFAM" id="SSF46689">
    <property type="entry name" value="Homeodomain-like"/>
    <property type="match status" value="1"/>
</dbReference>
<dbReference type="PRINTS" id="PR00455">
    <property type="entry name" value="HTHTETR"/>
</dbReference>
<evidence type="ECO:0000256" key="2">
    <source>
        <dbReference type="PROSITE-ProRule" id="PRU00335"/>
    </source>
</evidence>
<dbReference type="SUPFAM" id="SSF48498">
    <property type="entry name" value="Tetracyclin repressor-like, C-terminal domain"/>
    <property type="match status" value="1"/>
</dbReference>
<dbReference type="GO" id="GO:0000976">
    <property type="term" value="F:transcription cis-regulatory region binding"/>
    <property type="evidence" value="ECO:0007669"/>
    <property type="project" value="TreeGrafter"/>
</dbReference>
<evidence type="ECO:0000259" key="3">
    <source>
        <dbReference type="PROSITE" id="PS50977"/>
    </source>
</evidence>
<dbReference type="Pfam" id="PF00440">
    <property type="entry name" value="TetR_N"/>
    <property type="match status" value="1"/>
</dbReference>
<feature type="DNA-binding region" description="H-T-H motif" evidence="2">
    <location>
        <begin position="47"/>
        <end position="66"/>
    </location>
</feature>
<organism evidence="4 5">
    <name type="scientific">Dermacoccus abyssi</name>
    <dbReference type="NCBI Taxonomy" id="322596"/>
    <lineage>
        <taxon>Bacteria</taxon>
        <taxon>Bacillati</taxon>
        <taxon>Actinomycetota</taxon>
        <taxon>Actinomycetes</taxon>
        <taxon>Micrococcales</taxon>
        <taxon>Dermacoccaceae</taxon>
        <taxon>Dermacoccus</taxon>
    </lineage>
</organism>
<evidence type="ECO:0000256" key="1">
    <source>
        <dbReference type="ARBA" id="ARBA00023125"/>
    </source>
</evidence>
<dbReference type="GO" id="GO:0003700">
    <property type="term" value="F:DNA-binding transcription factor activity"/>
    <property type="evidence" value="ECO:0007669"/>
    <property type="project" value="TreeGrafter"/>
</dbReference>
<comment type="caution">
    <text evidence="4">The sequence shown here is derived from an EMBL/GenBank/DDBJ whole genome shotgun (WGS) entry which is preliminary data.</text>
</comment>
<evidence type="ECO:0000313" key="5">
    <source>
        <dbReference type="Proteomes" id="UP000285376"/>
    </source>
</evidence>
<dbReference type="InterPro" id="IPR001647">
    <property type="entry name" value="HTH_TetR"/>
</dbReference>
<dbReference type="AlphaFoldDB" id="A0A417YWZ8"/>
<name>A0A417YWZ8_9MICO</name>